<dbReference type="SUPFAM" id="SSF63418">
    <property type="entry name" value="MurE/MurF N-terminal domain"/>
    <property type="match status" value="1"/>
</dbReference>
<dbReference type="InterPro" id="IPR036565">
    <property type="entry name" value="Mur-like_cat_sf"/>
</dbReference>
<dbReference type="InterPro" id="IPR013221">
    <property type="entry name" value="Mur_ligase_cen"/>
</dbReference>
<name>A0ABZ0USE0_9RICK</name>
<feature type="domain" description="Mur ligase central" evidence="5">
    <location>
        <begin position="128"/>
        <end position="326"/>
    </location>
</feature>
<dbReference type="GO" id="GO:0016874">
    <property type="term" value="F:ligase activity"/>
    <property type="evidence" value="ECO:0007669"/>
    <property type="project" value="UniProtKB-KW"/>
</dbReference>
<accession>A0ABZ0USE0</accession>
<sequence length="506" mass="56784">MLSLKTVLLILSRESITHEVFKVSKEGVFKYESEDIPLSFFSFSSNDIRRDTIFIGLYGSRHNGSNFACDAIRNGAKVVLINTKKPIASYDSLGEHSAFVILTKDTMRAFYSIAQYKRNIIDGIVICITGSYGKTTIKEMIVNSLNRLFVRIYDQNHTYAVANEGNKNTMISLMQTLCNANENLDCLVLELGMSSRGEIRKMVTLAKPHIAMLVSISNAHFQSFNTVQDICQAKCEIFKHKDSLCILNTNMNSFEKIYKSLKKCKREIVLYGSASTEYKLRNFTSHLVEDDFSTDVEAVICGRTMKYKIGDIGAHIVENSIASICAISCICRMLTVDYENILLRYNHILSGFKALQGRGAATFCKIKTGRFLLLDESYNNPPNAIMAAIDRAIVFAEAMNSRAIAVLGDMAELGTLAEEEHTRALTYVANSNLELVFLIGENMEKALSEIVESKQKIQIFSTYNELLNEINNTLRENDVLVVKGARNMALNRIVEAFIKDPAQRLV</sequence>
<feature type="domain" description="Mur ligase C-terminal" evidence="4">
    <location>
        <begin position="377"/>
        <end position="486"/>
    </location>
</feature>
<keyword evidence="2" id="KW-0547">Nucleotide-binding</keyword>
<proteinExistence type="predicted"/>
<dbReference type="Pfam" id="PF08245">
    <property type="entry name" value="Mur_ligase_M"/>
    <property type="match status" value="1"/>
</dbReference>
<dbReference type="EMBL" id="CP110343">
    <property type="protein sequence ID" value="WPX97949.1"/>
    <property type="molecule type" value="Genomic_DNA"/>
</dbReference>
<keyword evidence="7" id="KW-1185">Reference proteome</keyword>
<evidence type="ECO:0000256" key="1">
    <source>
        <dbReference type="ARBA" id="ARBA00022598"/>
    </source>
</evidence>
<reference evidence="6" key="1">
    <citation type="submission" date="2022-10" db="EMBL/GenBank/DDBJ databases">
        <title>Host association and intracellularity evolved multiple times independently in the Rickettsiales.</title>
        <authorList>
            <person name="Castelli M."/>
            <person name="Nardi T."/>
            <person name="Gammuto L."/>
            <person name="Bellinzona G."/>
            <person name="Sabaneyeva E."/>
            <person name="Potekhin A."/>
            <person name="Serra V."/>
            <person name="Petroni G."/>
            <person name="Sassera D."/>
        </authorList>
    </citation>
    <scope>NUCLEOTIDE SEQUENCE [LARGE SCALE GENOMIC DNA]</scope>
    <source>
        <strain evidence="6">US_Bl 11III1</strain>
    </source>
</reference>
<evidence type="ECO:0000313" key="6">
    <source>
        <dbReference type="EMBL" id="WPX97949.1"/>
    </source>
</evidence>
<evidence type="ECO:0000256" key="2">
    <source>
        <dbReference type="ARBA" id="ARBA00022741"/>
    </source>
</evidence>
<dbReference type="Proteomes" id="UP001325140">
    <property type="component" value="Chromosome"/>
</dbReference>
<dbReference type="SUPFAM" id="SSF53623">
    <property type="entry name" value="MurD-like peptide ligases, catalytic domain"/>
    <property type="match status" value="1"/>
</dbReference>
<keyword evidence="1 6" id="KW-0436">Ligase</keyword>
<evidence type="ECO:0000259" key="4">
    <source>
        <dbReference type="Pfam" id="PF02875"/>
    </source>
</evidence>
<evidence type="ECO:0000259" key="5">
    <source>
        <dbReference type="Pfam" id="PF08245"/>
    </source>
</evidence>
<dbReference type="Gene3D" id="3.40.1390.10">
    <property type="entry name" value="MurE/MurF, N-terminal domain"/>
    <property type="match status" value="1"/>
</dbReference>
<dbReference type="Pfam" id="PF02875">
    <property type="entry name" value="Mur_ligase_C"/>
    <property type="match status" value="1"/>
</dbReference>
<dbReference type="RefSeq" id="WP_323721928.1">
    <property type="nucleotide sequence ID" value="NZ_CP110343.1"/>
</dbReference>
<dbReference type="SUPFAM" id="SSF53244">
    <property type="entry name" value="MurD-like peptide ligases, peptide-binding domain"/>
    <property type="match status" value="1"/>
</dbReference>
<keyword evidence="3" id="KW-0067">ATP-binding</keyword>
<dbReference type="InterPro" id="IPR051046">
    <property type="entry name" value="MurCDEF_CellWall_CoF430Synth"/>
</dbReference>
<gene>
    <name evidence="6" type="ORF">Fokcrypt_00474</name>
</gene>
<dbReference type="Gene3D" id="3.40.1190.10">
    <property type="entry name" value="Mur-like, catalytic domain"/>
    <property type="match status" value="1"/>
</dbReference>
<dbReference type="InterPro" id="IPR004101">
    <property type="entry name" value="Mur_ligase_C"/>
</dbReference>
<dbReference type="PANTHER" id="PTHR43024:SF1">
    <property type="entry name" value="UDP-N-ACETYLMURAMOYL-TRIPEPTIDE--D-ALANYL-D-ALANINE LIGASE"/>
    <property type="match status" value="1"/>
</dbReference>
<evidence type="ECO:0000313" key="7">
    <source>
        <dbReference type="Proteomes" id="UP001325140"/>
    </source>
</evidence>
<dbReference type="InterPro" id="IPR036615">
    <property type="entry name" value="Mur_ligase_C_dom_sf"/>
</dbReference>
<protein>
    <submittedName>
        <fullName evidence="6">UDP-N-acetylmuramoyl-tripeptide--D-alanyl-D-alanine ligase</fullName>
    </submittedName>
</protein>
<dbReference type="PANTHER" id="PTHR43024">
    <property type="entry name" value="UDP-N-ACETYLMURAMOYL-TRIPEPTIDE--D-ALANYL-D-ALANINE LIGASE"/>
    <property type="match status" value="1"/>
</dbReference>
<dbReference type="InterPro" id="IPR035911">
    <property type="entry name" value="MurE/MurF_N"/>
</dbReference>
<organism evidence="6 7">
    <name type="scientific">Candidatus Fokinia crypta</name>
    <dbReference type="NCBI Taxonomy" id="1920990"/>
    <lineage>
        <taxon>Bacteria</taxon>
        <taxon>Pseudomonadati</taxon>
        <taxon>Pseudomonadota</taxon>
        <taxon>Alphaproteobacteria</taxon>
        <taxon>Rickettsiales</taxon>
        <taxon>Candidatus Midichloriaceae</taxon>
        <taxon>Candidatus Fokinia</taxon>
    </lineage>
</organism>
<evidence type="ECO:0000256" key="3">
    <source>
        <dbReference type="ARBA" id="ARBA00022840"/>
    </source>
</evidence>
<dbReference type="Gene3D" id="3.90.190.20">
    <property type="entry name" value="Mur ligase, C-terminal domain"/>
    <property type="match status" value="1"/>
</dbReference>